<feature type="coiled-coil region" evidence="1">
    <location>
        <begin position="36"/>
        <end position="63"/>
    </location>
</feature>
<gene>
    <name evidence="2" type="ORF">CCS01_04345</name>
</gene>
<evidence type="ECO:0000313" key="3">
    <source>
        <dbReference type="Proteomes" id="UP000239724"/>
    </source>
</evidence>
<accession>A0A2S6NM28</accession>
<evidence type="ECO:0000256" key="1">
    <source>
        <dbReference type="SAM" id="Coils"/>
    </source>
</evidence>
<organism evidence="2 3">
    <name type="scientific">Rhodopila globiformis</name>
    <name type="common">Rhodopseudomonas globiformis</name>
    <dbReference type="NCBI Taxonomy" id="1071"/>
    <lineage>
        <taxon>Bacteria</taxon>
        <taxon>Pseudomonadati</taxon>
        <taxon>Pseudomonadota</taxon>
        <taxon>Alphaproteobacteria</taxon>
        <taxon>Acetobacterales</taxon>
        <taxon>Acetobacteraceae</taxon>
        <taxon>Rhodopila</taxon>
    </lineage>
</organism>
<reference evidence="2 3" key="1">
    <citation type="journal article" date="2018" name="Arch. Microbiol.">
        <title>New insights into the metabolic potential of the phototrophic purple bacterium Rhodopila globiformis DSM 161(T) from its draft genome sequence and evidence for a vanadium-dependent nitrogenase.</title>
        <authorList>
            <person name="Imhoff J.F."/>
            <person name="Rahn T."/>
            <person name="Kunzel S."/>
            <person name="Neulinger S.C."/>
        </authorList>
    </citation>
    <scope>NUCLEOTIDE SEQUENCE [LARGE SCALE GENOMIC DNA]</scope>
    <source>
        <strain evidence="2 3">DSM 161</strain>
    </source>
</reference>
<sequence length="110" mass="12254">MVETSLHPALDKRLATLRDRIEGIRRAMSLAPPAEKVQATAALAELERRFAALDKQVRALRQEGPGLRQSIKAEVILMADDLVGMSEDLMTWIETGSHPDPYARRFGNTD</sequence>
<name>A0A2S6NM28_RHOGL</name>
<proteinExistence type="predicted"/>
<dbReference type="Proteomes" id="UP000239724">
    <property type="component" value="Unassembled WGS sequence"/>
</dbReference>
<protein>
    <submittedName>
        <fullName evidence="2">Uncharacterized protein</fullName>
    </submittedName>
</protein>
<comment type="caution">
    <text evidence="2">The sequence shown here is derived from an EMBL/GenBank/DDBJ whole genome shotgun (WGS) entry which is preliminary data.</text>
</comment>
<keyword evidence="3" id="KW-1185">Reference proteome</keyword>
<dbReference type="AlphaFoldDB" id="A0A2S6NM28"/>
<keyword evidence="1" id="KW-0175">Coiled coil</keyword>
<evidence type="ECO:0000313" key="2">
    <source>
        <dbReference type="EMBL" id="PPQ36765.1"/>
    </source>
</evidence>
<dbReference type="RefSeq" id="WP_104517621.1">
    <property type="nucleotide sequence ID" value="NZ_NHRY01000054.1"/>
</dbReference>
<dbReference type="EMBL" id="NHRY01000054">
    <property type="protein sequence ID" value="PPQ36765.1"/>
    <property type="molecule type" value="Genomic_DNA"/>
</dbReference>